<dbReference type="NCBIfam" id="NF033510">
    <property type="entry name" value="Ca_tandemer"/>
    <property type="match status" value="3"/>
</dbReference>
<dbReference type="Gene3D" id="2.60.40.10">
    <property type="entry name" value="Immunoglobulins"/>
    <property type="match status" value="3"/>
</dbReference>
<feature type="domain" description="Bacterial Ig-like" evidence="1">
    <location>
        <begin position="235"/>
        <end position="321"/>
    </location>
</feature>
<dbReference type="InterPro" id="IPR044016">
    <property type="entry name" value="Big_13"/>
</dbReference>
<feature type="domain" description="Bacterial Ig-like" evidence="1">
    <location>
        <begin position="32"/>
        <end position="127"/>
    </location>
</feature>
<dbReference type="RefSeq" id="WP_139174427.1">
    <property type="nucleotide sequence ID" value="NZ_LFKP01000006.1"/>
</dbReference>
<dbReference type="Proteomes" id="UP000179840">
    <property type="component" value="Unassembled WGS sequence"/>
</dbReference>
<feature type="domain" description="Bacterial Ig-like" evidence="1">
    <location>
        <begin position="135"/>
        <end position="229"/>
    </location>
</feature>
<dbReference type="InterPro" id="IPR013783">
    <property type="entry name" value="Ig-like_fold"/>
</dbReference>
<organism evidence="2 3">
    <name type="scientific">Janthinobacterium lividum</name>
    <dbReference type="NCBI Taxonomy" id="29581"/>
    <lineage>
        <taxon>Bacteria</taxon>
        <taxon>Pseudomonadati</taxon>
        <taxon>Pseudomonadota</taxon>
        <taxon>Betaproteobacteria</taxon>
        <taxon>Burkholderiales</taxon>
        <taxon>Oxalobacteraceae</taxon>
        <taxon>Janthinobacterium</taxon>
    </lineage>
</organism>
<dbReference type="EMBL" id="LFKP01000006">
    <property type="protein sequence ID" value="OHV96991.1"/>
    <property type="molecule type" value="Genomic_DNA"/>
</dbReference>
<evidence type="ECO:0000259" key="1">
    <source>
        <dbReference type="Pfam" id="PF19077"/>
    </source>
</evidence>
<evidence type="ECO:0000313" key="3">
    <source>
        <dbReference type="Proteomes" id="UP000179840"/>
    </source>
</evidence>
<proteinExistence type="predicted"/>
<feature type="non-terminal residue" evidence="2">
    <location>
        <position position="326"/>
    </location>
</feature>
<dbReference type="AlphaFoldDB" id="A0A1S1UB95"/>
<accession>A0A1S1UB95</accession>
<gene>
    <name evidence="2" type="ORF">AKG95_11575</name>
</gene>
<name>A0A1S1UB95_9BURK</name>
<sequence length="326" mass="31533">RLTVKASDTAGNVSAASGELAVTIATMGVAPAALALDAASDSGISNADRITNVSTPTISGTAVSGSIVTLYDTDGTTVLGTTVATGGVWSITSTVLGQGLHRLSARAFDVVGNTSPASTTLNVTIDTSAPAAPAALTLDTTTDSGASNSDGVTKFGNLLINGSGENGSIVTLYDSDGVTVLGSTVVSGGRWHITTSSLADGGHSLRAVATDEAGNASAASATLNVTVDTSVAAPATPTLDAGSDSGASNADGITRVTTPVISGTAEAGSTVTLYDSDGVTVLGTTVATGGVWSITSSTLAQGTHTLTAKAVDIAGNASAVSGSLQL</sequence>
<feature type="non-terminal residue" evidence="2">
    <location>
        <position position="1"/>
    </location>
</feature>
<comment type="caution">
    <text evidence="2">The sequence shown here is derived from an EMBL/GenBank/DDBJ whole genome shotgun (WGS) entry which is preliminary data.</text>
</comment>
<reference evidence="2 3" key="1">
    <citation type="submission" date="2015-06" db="EMBL/GenBank/DDBJ databases">
        <title>Draft genome sequencing of a biphenyl-degrading bacterium, Janthinobacterium lividum MEG1.</title>
        <authorList>
            <person name="Shimodaira J."/>
            <person name="Hatta T."/>
        </authorList>
    </citation>
    <scope>NUCLEOTIDE SEQUENCE [LARGE SCALE GENOMIC DNA]</scope>
    <source>
        <strain evidence="2 3">MEG1</strain>
    </source>
</reference>
<protein>
    <recommendedName>
        <fullName evidence="1">Bacterial Ig-like domain-containing protein</fullName>
    </recommendedName>
</protein>
<evidence type="ECO:0000313" key="2">
    <source>
        <dbReference type="EMBL" id="OHV96991.1"/>
    </source>
</evidence>
<dbReference type="Pfam" id="PF19077">
    <property type="entry name" value="Big_13"/>
    <property type="match status" value="3"/>
</dbReference>